<dbReference type="STRING" id="4565.A0A3B6D4Z6"/>
<dbReference type="Gramene" id="TraesKAR2D01G0015470.1">
    <property type="protein sequence ID" value="cds.TraesKAR2D01G0015470.1"/>
    <property type="gene ID" value="TraesKAR2D01G0015470"/>
</dbReference>
<dbReference type="PROSITE" id="PS00375">
    <property type="entry name" value="UDPGT"/>
    <property type="match status" value="1"/>
</dbReference>
<dbReference type="Proteomes" id="UP000019116">
    <property type="component" value="Chromosome 2D"/>
</dbReference>
<evidence type="ECO:0000256" key="7">
    <source>
        <dbReference type="RuleBase" id="RU362057"/>
    </source>
</evidence>
<dbReference type="Gramene" id="TraesARI2D03G01108980.1">
    <property type="protein sequence ID" value="TraesARI2D03G01108980.1"/>
    <property type="gene ID" value="TraesARI2D03G01108980"/>
</dbReference>
<evidence type="ECO:0000256" key="5">
    <source>
        <dbReference type="ARBA" id="ARBA00058521"/>
    </source>
</evidence>
<dbReference type="InterPro" id="IPR002213">
    <property type="entry name" value="UDP_glucos_trans"/>
</dbReference>
<dbReference type="Gramene" id="TraesCS2D02G046200.1">
    <property type="protein sequence ID" value="TraesCS2D02G046200.1"/>
    <property type="gene ID" value="TraesCS2D02G046200"/>
</dbReference>
<proteinExistence type="inferred from homology"/>
<evidence type="ECO:0000256" key="1">
    <source>
        <dbReference type="ARBA" id="ARBA00009995"/>
    </source>
</evidence>
<keyword evidence="4 6" id="KW-0808">Transferase</keyword>
<dbReference type="AlphaFoldDB" id="A0A3B6D4Z6"/>
<dbReference type="GeneID" id="123051165"/>
<dbReference type="Pfam" id="PF00201">
    <property type="entry name" value="UDPGT"/>
    <property type="match status" value="1"/>
</dbReference>
<dbReference type="InterPro" id="IPR035595">
    <property type="entry name" value="UDP_glycos_trans_CS"/>
</dbReference>
<dbReference type="Gramene" id="TraesCAD_scaffold_003769_01G000400.1">
    <property type="protein sequence ID" value="TraesCAD_scaffold_003769_01G000400.1"/>
    <property type="gene ID" value="TraesCAD_scaffold_003769_01G000400"/>
</dbReference>
<keyword evidence="9" id="KW-1185">Reference proteome</keyword>
<dbReference type="Gramene" id="TraesJUL2D03G01099020.1">
    <property type="protein sequence ID" value="TraesJUL2D03G01099020.1"/>
    <property type="gene ID" value="TraesJUL2D03G01099020"/>
</dbReference>
<accession>A0A3B6D4Z6</accession>
<evidence type="ECO:0000256" key="3">
    <source>
        <dbReference type="ARBA" id="ARBA00022676"/>
    </source>
</evidence>
<sequence length="472" mass="51431">METTSDTPRSVVRADGHGGGGGHVLLLAFPAAQGHLNPMLQLGRRLAYHGLRPTLVTTRHLLATVPPPLPPFRVAAISDGFDEGGMAACPDFREYGRRLAAAGSETLEALFRSEAAEGRPVSVLVYDPHLPWAGRVARAAGVPTAALFSQPCSVDVVYGEVYAGRVGLPVVDGSALRGLLSVELGPEDVPSFVAAPESYPLFLDAVVGQFDGLEDADDVLVNSFHELEPKEADYLASTWRVKTIGPTLPSFYLDDNRLPSNKTYGFDLLDNTAPCMAWLDSQPPSSVVYASYGTVADLDQAQLEEIGNGLCDSGKQFLWVVRSVDEHKLSEQLRDKCKEKGLIVSWCPQLEVLSHKATGCFLTHCGWNSTTEAIVTGVPLLAMPQWTDQPTTARYIESAWGIGVRVHRDKEGIVRKEEVERCIREVLDGERKQEYMKNSAMWTRKAKEAMQEGGSSDKNIAEFVAKYSPTTS</sequence>
<reference evidence="8" key="1">
    <citation type="submission" date="2018-08" db="EMBL/GenBank/DDBJ databases">
        <authorList>
            <person name="Rossello M."/>
        </authorList>
    </citation>
    <scope>NUCLEOTIDE SEQUENCE [LARGE SCALE GENOMIC DNA]</scope>
    <source>
        <strain evidence="8">cv. Chinese Spring</strain>
    </source>
</reference>
<dbReference type="Gramene" id="TraesSTA2D03G01081710.1">
    <property type="protein sequence ID" value="TraesSTA2D03G01081710.1"/>
    <property type="gene ID" value="TraesSTA2D03G01081710"/>
</dbReference>
<dbReference type="Gramene" id="TraesJAG2D03G01096690.1">
    <property type="protein sequence ID" value="TraesJAG2D03G01096690.1"/>
    <property type="gene ID" value="TraesJAG2D03G01096690"/>
</dbReference>
<dbReference type="Gene3D" id="3.40.50.2000">
    <property type="entry name" value="Glycogen Phosphorylase B"/>
    <property type="match status" value="2"/>
</dbReference>
<evidence type="ECO:0000256" key="6">
    <source>
        <dbReference type="RuleBase" id="RU003718"/>
    </source>
</evidence>
<dbReference type="PANTHER" id="PTHR11926">
    <property type="entry name" value="GLUCOSYL/GLUCURONOSYL TRANSFERASES"/>
    <property type="match status" value="1"/>
</dbReference>
<comment type="similarity">
    <text evidence="1 6">Belongs to the UDP-glycosyltransferase family.</text>
</comment>
<dbReference type="EC" id="2.4.1.-" evidence="7"/>
<dbReference type="Gramene" id="TraesPARA_EIv1.0_0634160.1">
    <property type="protein sequence ID" value="TraesPARA_EIv1.0_0634160.1.CDS"/>
    <property type="gene ID" value="TraesPARA_EIv1.0_0634160"/>
</dbReference>
<evidence type="ECO:0000313" key="9">
    <source>
        <dbReference type="Proteomes" id="UP000019116"/>
    </source>
</evidence>
<comment type="function">
    <text evidence="5">Involved in the detoxification of the Fusarium mycotoxin deoxynivalenol by the transfer of glucose from UDP-D-glucose to the hydroxyl group at C-3, forming deoxynivalenol-3-O-beta-D-glucoside.</text>
</comment>
<dbReference type="GO" id="GO:0005737">
    <property type="term" value="C:cytoplasm"/>
    <property type="evidence" value="ECO:0000318"/>
    <property type="project" value="GO_Central"/>
</dbReference>
<keyword evidence="3 6" id="KW-0328">Glycosyltransferase</keyword>
<evidence type="ECO:0000256" key="4">
    <source>
        <dbReference type="ARBA" id="ARBA00022679"/>
    </source>
</evidence>
<dbReference type="Gramene" id="TraesROB_scaffold_002748_01G000300.1">
    <property type="protein sequence ID" value="TraesROB_scaffold_002748_01G000300.1"/>
    <property type="gene ID" value="TraesROB_scaffold_002748_01G000300"/>
</dbReference>
<dbReference type="OrthoDB" id="5835829at2759"/>
<gene>
    <name evidence="8" type="primary">LOC123051165</name>
</gene>
<dbReference type="Gramene" id="TraesLDM2D03G01094670.1">
    <property type="protein sequence ID" value="TraesLDM2D03G01094670.1"/>
    <property type="gene ID" value="TraesLDM2D03G01094670"/>
</dbReference>
<dbReference type="SMR" id="A0A3B6D4Z6"/>
<organism evidence="8">
    <name type="scientific">Triticum aestivum</name>
    <name type="common">Wheat</name>
    <dbReference type="NCBI Taxonomy" id="4565"/>
    <lineage>
        <taxon>Eukaryota</taxon>
        <taxon>Viridiplantae</taxon>
        <taxon>Streptophyta</taxon>
        <taxon>Embryophyta</taxon>
        <taxon>Tracheophyta</taxon>
        <taxon>Spermatophyta</taxon>
        <taxon>Magnoliopsida</taxon>
        <taxon>Liliopsida</taxon>
        <taxon>Poales</taxon>
        <taxon>Poaceae</taxon>
        <taxon>BOP clade</taxon>
        <taxon>Pooideae</taxon>
        <taxon>Triticodae</taxon>
        <taxon>Triticeae</taxon>
        <taxon>Triticinae</taxon>
        <taxon>Triticum</taxon>
    </lineage>
</organism>
<dbReference type="Gramene" id="TraesCLE_scaffold_013634_01G000200.1">
    <property type="protein sequence ID" value="TraesCLE_scaffold_013634_01G000200.1"/>
    <property type="gene ID" value="TraesCLE_scaffold_013634_01G000200"/>
</dbReference>
<dbReference type="OMA" id="PILQFGR"/>
<protein>
    <recommendedName>
        <fullName evidence="7">Glycosyltransferase</fullName>
        <ecNumber evidence="7">2.4.1.-</ecNumber>
    </recommendedName>
</protein>
<dbReference type="Gramene" id="TraesLAC2D03G01046190.1">
    <property type="protein sequence ID" value="TraesLAC2D03G01046190.1"/>
    <property type="gene ID" value="TraesLAC2D03G01046190"/>
</dbReference>
<keyword evidence="2" id="KW-0216">Detoxification</keyword>
<reference evidence="8" key="2">
    <citation type="submission" date="2018-10" db="UniProtKB">
        <authorList>
            <consortium name="EnsemblPlants"/>
        </authorList>
    </citation>
    <scope>IDENTIFICATION</scope>
</reference>
<dbReference type="Gramene" id="TraesNOR2D03G01108830.1">
    <property type="protein sequence ID" value="TraesNOR2D03G01108830.1"/>
    <property type="gene ID" value="TraesNOR2D03G01108830"/>
</dbReference>
<dbReference type="Gramene" id="TraesWEE_scaffold_030476_01G000500.1">
    <property type="protein sequence ID" value="TraesWEE_scaffold_030476_01G000500.1"/>
    <property type="gene ID" value="TraesWEE_scaffold_030476_01G000500"/>
</dbReference>
<evidence type="ECO:0000256" key="2">
    <source>
        <dbReference type="ARBA" id="ARBA00022575"/>
    </source>
</evidence>
<dbReference type="Gramene" id="TraesRN2D0100098000.1">
    <property type="protein sequence ID" value="TraesRN2D0100098000.1"/>
    <property type="gene ID" value="TraesRN2D0100098000"/>
</dbReference>
<dbReference type="FunFam" id="3.40.50.2000:FF:000388">
    <property type="entry name" value="UDP-glycosyltransferase 79"/>
    <property type="match status" value="1"/>
</dbReference>
<dbReference type="PaxDb" id="4565-Traes_2DS_8917CF955.1"/>
<dbReference type="GO" id="GO:0080044">
    <property type="term" value="F:quercetin 7-O-glucosyltransferase activity"/>
    <property type="evidence" value="ECO:0000318"/>
    <property type="project" value="GO_Central"/>
</dbReference>
<name>A0A3B6D4Z6_WHEAT</name>
<dbReference type="Gramene" id="TraesCS2D03G0084300.1">
    <property type="protein sequence ID" value="TraesCS2D03G0084300.1.CDS"/>
    <property type="gene ID" value="TraesCS2D03G0084300"/>
</dbReference>
<dbReference type="GO" id="GO:0098754">
    <property type="term" value="P:detoxification"/>
    <property type="evidence" value="ECO:0007669"/>
    <property type="project" value="UniProtKB-ARBA"/>
</dbReference>
<dbReference type="FunFam" id="3.40.50.2000:FF:000057">
    <property type="entry name" value="Glycosyltransferase"/>
    <property type="match status" value="1"/>
</dbReference>
<dbReference type="CDD" id="cd03784">
    <property type="entry name" value="GT1_Gtf-like"/>
    <property type="match status" value="1"/>
</dbReference>
<dbReference type="EnsemblPlants" id="TraesCS2D02G046200.1">
    <property type="protein sequence ID" value="TraesCS2D02G046200.1"/>
    <property type="gene ID" value="TraesCS2D02G046200"/>
</dbReference>
<evidence type="ECO:0000313" key="8">
    <source>
        <dbReference type="EnsemblPlants" id="TraesCS2D02G046200.1"/>
    </source>
</evidence>
<dbReference type="PANTHER" id="PTHR11926:SF763">
    <property type="entry name" value="OS04G0206000 PROTEIN"/>
    <property type="match status" value="1"/>
</dbReference>
<dbReference type="RefSeq" id="XP_044329906.1">
    <property type="nucleotide sequence ID" value="XM_044473971.1"/>
</dbReference>
<dbReference type="SUPFAM" id="SSF53756">
    <property type="entry name" value="UDP-Glycosyltransferase/glycogen phosphorylase"/>
    <property type="match status" value="1"/>
</dbReference>
<dbReference type="GO" id="GO:0080043">
    <property type="term" value="F:quercetin 3-O-glucosyltransferase activity"/>
    <property type="evidence" value="ECO:0000318"/>
    <property type="project" value="GO_Central"/>
</dbReference>
<dbReference type="Gramene" id="TraesMAC2D03G01091930.1">
    <property type="protein sequence ID" value="TraesMAC2D03G01091930.1"/>
    <property type="gene ID" value="TraesMAC2D03G01091930"/>
</dbReference>